<dbReference type="AlphaFoldDB" id="A0A6P8HJN1"/>
<evidence type="ECO:0000256" key="6">
    <source>
        <dbReference type="ARBA" id="ARBA00022723"/>
    </source>
</evidence>
<feature type="chain" id="PRO_5044653061" description="procollagen-proline 4-dioxygenase" evidence="13">
    <location>
        <begin position="21"/>
        <end position="549"/>
    </location>
</feature>
<dbReference type="KEGG" id="aten:116290054"/>
<keyword evidence="9" id="KW-0223">Dioxygenase</keyword>
<evidence type="ECO:0000256" key="11">
    <source>
        <dbReference type="ARBA" id="ARBA00023004"/>
    </source>
</evidence>
<dbReference type="Pfam" id="PF08336">
    <property type="entry name" value="P4Ha_N"/>
    <property type="match status" value="1"/>
</dbReference>
<evidence type="ECO:0000256" key="13">
    <source>
        <dbReference type="SAM" id="SignalP"/>
    </source>
</evidence>
<dbReference type="InterPro" id="IPR005123">
    <property type="entry name" value="Oxoglu/Fe-dep_dioxygenase_dom"/>
</dbReference>
<dbReference type="Gene3D" id="1.25.40.10">
    <property type="entry name" value="Tetratricopeptide repeat domain"/>
    <property type="match status" value="1"/>
</dbReference>
<proteinExistence type="inferred from homology"/>
<keyword evidence="11" id="KW-0408">Iron</keyword>
<dbReference type="InterPro" id="IPR013547">
    <property type="entry name" value="P4H_N"/>
</dbReference>
<feature type="signal peptide" evidence="13">
    <location>
        <begin position="1"/>
        <end position="20"/>
    </location>
</feature>
<keyword evidence="7" id="KW-0256">Endoplasmic reticulum</keyword>
<evidence type="ECO:0000256" key="3">
    <source>
        <dbReference type="ARBA" id="ARBA00004319"/>
    </source>
</evidence>
<dbReference type="GO" id="GO:0031418">
    <property type="term" value="F:L-ascorbic acid binding"/>
    <property type="evidence" value="ECO:0007669"/>
    <property type="project" value="UniProtKB-KW"/>
</dbReference>
<keyword evidence="15" id="KW-1185">Reference proteome</keyword>
<evidence type="ECO:0000256" key="8">
    <source>
        <dbReference type="ARBA" id="ARBA00022896"/>
    </source>
</evidence>
<dbReference type="InterPro" id="IPR011990">
    <property type="entry name" value="TPR-like_helical_dom_sf"/>
</dbReference>
<evidence type="ECO:0000259" key="14">
    <source>
        <dbReference type="PROSITE" id="PS51471"/>
    </source>
</evidence>
<dbReference type="PROSITE" id="PS51471">
    <property type="entry name" value="FE2OG_OXY"/>
    <property type="match status" value="1"/>
</dbReference>
<evidence type="ECO:0000256" key="4">
    <source>
        <dbReference type="ARBA" id="ARBA00006511"/>
    </source>
</evidence>
<accession>A0A6P8HJN1</accession>
<evidence type="ECO:0000256" key="1">
    <source>
        <dbReference type="ARBA" id="ARBA00001961"/>
    </source>
</evidence>
<organism evidence="15 16">
    <name type="scientific">Actinia tenebrosa</name>
    <name type="common">Australian red waratah sea anemone</name>
    <dbReference type="NCBI Taxonomy" id="6105"/>
    <lineage>
        <taxon>Eukaryota</taxon>
        <taxon>Metazoa</taxon>
        <taxon>Cnidaria</taxon>
        <taxon>Anthozoa</taxon>
        <taxon>Hexacorallia</taxon>
        <taxon>Actiniaria</taxon>
        <taxon>Actiniidae</taxon>
        <taxon>Actinia</taxon>
    </lineage>
</organism>
<evidence type="ECO:0000313" key="17">
    <source>
        <dbReference type="RefSeq" id="XP_031552893.1"/>
    </source>
</evidence>
<comment type="cofactor">
    <cofactor evidence="1">
        <name>L-ascorbate</name>
        <dbReference type="ChEBI" id="CHEBI:38290"/>
    </cofactor>
</comment>
<dbReference type="GO" id="GO:0005506">
    <property type="term" value="F:iron ion binding"/>
    <property type="evidence" value="ECO:0007669"/>
    <property type="project" value="InterPro"/>
</dbReference>
<dbReference type="Gene3D" id="2.60.120.620">
    <property type="entry name" value="q2cbj1_9rhob like domain"/>
    <property type="match status" value="1"/>
</dbReference>
<dbReference type="SMART" id="SM00702">
    <property type="entry name" value="P4Hc"/>
    <property type="match status" value="1"/>
</dbReference>
<evidence type="ECO:0000256" key="7">
    <source>
        <dbReference type="ARBA" id="ARBA00022824"/>
    </source>
</evidence>
<evidence type="ECO:0000313" key="15">
    <source>
        <dbReference type="Proteomes" id="UP000515163"/>
    </source>
</evidence>
<dbReference type="RefSeq" id="XP_031552892.1">
    <property type="nucleotide sequence ID" value="XM_031697032.1"/>
</dbReference>
<evidence type="ECO:0000256" key="10">
    <source>
        <dbReference type="ARBA" id="ARBA00023002"/>
    </source>
</evidence>
<dbReference type="RefSeq" id="XP_031552893.1">
    <property type="nucleotide sequence ID" value="XM_031697033.1"/>
</dbReference>
<dbReference type="GeneID" id="116290054"/>
<evidence type="ECO:0000256" key="9">
    <source>
        <dbReference type="ARBA" id="ARBA00022964"/>
    </source>
</evidence>
<dbReference type="PANTHER" id="PTHR10869">
    <property type="entry name" value="PROLYL 4-HYDROXYLASE ALPHA SUBUNIT"/>
    <property type="match status" value="1"/>
</dbReference>
<dbReference type="GO" id="GO:0005788">
    <property type="term" value="C:endoplasmic reticulum lumen"/>
    <property type="evidence" value="ECO:0007669"/>
    <property type="project" value="UniProtKB-SubCell"/>
</dbReference>
<dbReference type="Gene3D" id="6.10.140.1460">
    <property type="match status" value="1"/>
</dbReference>
<feature type="domain" description="Fe2OG dioxygenase" evidence="14">
    <location>
        <begin position="426"/>
        <end position="534"/>
    </location>
</feature>
<comment type="similarity">
    <text evidence="4">Belongs to the P4HA family.</text>
</comment>
<evidence type="ECO:0000256" key="12">
    <source>
        <dbReference type="ARBA" id="ARBA00023180"/>
    </source>
</evidence>
<dbReference type="Proteomes" id="UP000515163">
    <property type="component" value="Unplaced"/>
</dbReference>
<comment type="subcellular location">
    <subcellularLocation>
        <location evidence="3">Endoplasmic reticulum lumen</location>
    </subcellularLocation>
</comment>
<protein>
    <recommendedName>
        <fullName evidence="5">procollagen-proline 4-dioxygenase</fullName>
        <ecNumber evidence="5">1.14.11.2</ecNumber>
    </recommendedName>
</protein>
<reference evidence="16 17" key="1">
    <citation type="submission" date="2025-04" db="UniProtKB">
        <authorList>
            <consortium name="RefSeq"/>
        </authorList>
    </citation>
    <scope>IDENTIFICATION</scope>
    <source>
        <tissue evidence="16 17">Tentacle</tissue>
    </source>
</reference>
<name>A0A6P8HJN1_ACTTE</name>
<dbReference type="Pfam" id="PF13640">
    <property type="entry name" value="2OG-FeII_Oxy_3"/>
    <property type="match status" value="1"/>
</dbReference>
<evidence type="ECO:0000313" key="16">
    <source>
        <dbReference type="RefSeq" id="XP_031552892.1"/>
    </source>
</evidence>
<dbReference type="OrthoDB" id="420380at2759"/>
<dbReference type="PANTHER" id="PTHR10869:SF244">
    <property type="entry name" value="PROLYL 4-HYDROXYLASE SUBUNIT ALPHA-2"/>
    <property type="match status" value="1"/>
</dbReference>
<keyword evidence="8" id="KW-0847">Vitamin C</keyword>
<dbReference type="InterPro" id="IPR059068">
    <property type="entry name" value="TPR_P4H"/>
</dbReference>
<keyword evidence="10" id="KW-0560">Oxidoreductase</keyword>
<dbReference type="InterPro" id="IPR044862">
    <property type="entry name" value="Pro_4_hyd_alph_FE2OG_OXY"/>
</dbReference>
<comment type="function">
    <text evidence="2">Catalyzes the post-translational formation of 4-hydroxyproline in -Xaa-Pro-Gly- sequences in collagens and other proteins.</text>
</comment>
<dbReference type="InterPro" id="IPR045054">
    <property type="entry name" value="P4HA-like"/>
</dbReference>
<dbReference type="FunFam" id="2.60.120.620:FF:000001">
    <property type="entry name" value="Prolyl 4-hydroxylase subunit alpha 2"/>
    <property type="match status" value="1"/>
</dbReference>
<dbReference type="EC" id="1.14.11.2" evidence="5"/>
<gene>
    <name evidence="16 17" type="primary">LOC116290054</name>
</gene>
<evidence type="ECO:0000256" key="5">
    <source>
        <dbReference type="ARBA" id="ARBA00012269"/>
    </source>
</evidence>
<keyword evidence="6" id="KW-0479">Metal-binding</keyword>
<dbReference type="GO" id="GO:0004656">
    <property type="term" value="F:procollagen-proline 4-dioxygenase activity"/>
    <property type="evidence" value="ECO:0007669"/>
    <property type="project" value="UniProtKB-EC"/>
</dbReference>
<dbReference type="Pfam" id="PF23558">
    <property type="entry name" value="TPR_P4H"/>
    <property type="match status" value="1"/>
</dbReference>
<sequence length="549" mass="63243">MAKCWIVLLTIFNGIVLSTAEVFSALSHTERVLGIELELIDALDAHIRQQETQLKVLKDFSREVRGAVKQAEKEGTSFLSHPVNSYLMIKRFVNEWPSIEKTVNQESTEEAILLAKLDVWKRRFPDEYDLKGAITAIKRLQEVYSLEPADFSEGRFGSHHGSEYMLGPRDTFTIGRYSYIEDDFEATRQWMLETLRLMDLGIGNETAYPDRAEVLDHLAFAEYKTEDVESAMIHTLELIKINPTNERARNNVIHYGEVYESNKEHFEEIKRLRKRKRPNGKHGWMGRRLQQKSLQDVNWHIERDVYKRLCRGEKLPKSPQDHKRLNCWYFTADPLCTIKRCAVERVFTDPDILIFKDIMSDSEINEVRKISEPMLNRATVHNPLTGKLETAQYRISKNCWLTKKDGNVIQKIENRIAAMTRLDLQTAEGFQVQNYGLAGHYDPHFDFSRNLSNSSLGALGTGNRLATVLLYMTKVEAGGATVFPYIGARVLPQKGDAVFWHNLLRSGEGDFRTRHAGCPVLSGIKWVANKWIHEYGNEFTRPCSLRSDE</sequence>
<dbReference type="InterPro" id="IPR006620">
    <property type="entry name" value="Pro_4_hyd_alph"/>
</dbReference>
<evidence type="ECO:0000256" key="2">
    <source>
        <dbReference type="ARBA" id="ARBA00002035"/>
    </source>
</evidence>
<keyword evidence="13" id="KW-0732">Signal</keyword>
<keyword evidence="12" id="KW-0325">Glycoprotein</keyword>